<keyword evidence="8 11" id="KW-1133">Transmembrane helix</keyword>
<dbReference type="GO" id="GO:0033842">
    <property type="term" value="F:N-acetyl-beta-glucosaminyl-derivative 4-beta-N-acetylgalactosaminyltransferase activity"/>
    <property type="evidence" value="ECO:0007669"/>
    <property type="project" value="TreeGrafter"/>
</dbReference>
<evidence type="ECO:0000256" key="10">
    <source>
        <dbReference type="ARBA" id="ARBA00023180"/>
    </source>
</evidence>
<evidence type="ECO:0000256" key="4">
    <source>
        <dbReference type="ARBA" id="ARBA00022676"/>
    </source>
</evidence>
<feature type="transmembrane region" description="Helical" evidence="11">
    <location>
        <begin position="12"/>
        <end position="33"/>
    </location>
</feature>
<dbReference type="AlphaFoldDB" id="A0A183QAY1"/>
<proteinExistence type="inferred from homology"/>
<evidence type="ECO:0000256" key="5">
    <source>
        <dbReference type="ARBA" id="ARBA00022679"/>
    </source>
</evidence>
<dbReference type="SUPFAM" id="SSF53448">
    <property type="entry name" value="Nucleotide-diphospho-sugar transferases"/>
    <property type="match status" value="1"/>
</dbReference>
<evidence type="ECO:0000256" key="6">
    <source>
        <dbReference type="ARBA" id="ARBA00022692"/>
    </source>
</evidence>
<dbReference type="InterPro" id="IPR029044">
    <property type="entry name" value="Nucleotide-diphossugar_trans"/>
</dbReference>
<dbReference type="Pfam" id="PF13733">
    <property type="entry name" value="Glyco_transf_7N"/>
    <property type="match status" value="1"/>
</dbReference>
<protein>
    <recommendedName>
        <fullName evidence="11">Beta-1,4-galactosyltransferase</fullName>
        <ecNumber evidence="11">2.4.1.-</ecNumber>
    </recommendedName>
</protein>
<sequence>MFSKKKSSFRIYCAISKAVGLIFCTIFLLQIYFMRTTVNYVTLQNLTAEAIIPSNTTLDVCKQTCRTICKNIDSVPSSKVNALKPMGKMPFTGEFNEEMNPINDTFYPQSLDGSWMFKEETTDCSNVPQSGVAIIIVCRDRWKQLNNTLSSLIPVLQRQHLCYRIFVIEQKGTGILNKARLMNVGFIEARKRFYFNCAIFHDADLIPLDDRIPHGCDEETMESVVHLSVGVSTWNYILPYKSLIGGVLKISSAQFIQVNGYSNSYWGWGGEDDDLERRLKASNIVYKHIEKSIGRYLAQPHDKQVKGNLRSVLDLLENAVSRMLTDGLNSVKYKVSTYFEKQHYTYFLISLE</sequence>
<keyword evidence="10 11" id="KW-0325">Glycoprotein</keyword>
<evidence type="ECO:0000256" key="7">
    <source>
        <dbReference type="ARBA" id="ARBA00022968"/>
    </source>
</evidence>
<keyword evidence="7 11" id="KW-0735">Signal-anchor</keyword>
<evidence type="ECO:0000256" key="2">
    <source>
        <dbReference type="ARBA" id="ARBA00004922"/>
    </source>
</evidence>
<dbReference type="PANTHER" id="PTHR19300:SF57">
    <property type="entry name" value="BETA-1,4-N-ACETYLGALACTOSAMINYLTRANSFERASE"/>
    <property type="match status" value="1"/>
</dbReference>
<name>A0A183QAY1_9TREM</name>
<keyword evidence="12" id="KW-1185">Reference proteome</keyword>
<reference evidence="13" key="2">
    <citation type="submission" date="2023-11" db="UniProtKB">
        <authorList>
            <consortium name="WormBaseParasite"/>
        </authorList>
    </citation>
    <scope>IDENTIFICATION</scope>
</reference>
<evidence type="ECO:0000256" key="8">
    <source>
        <dbReference type="ARBA" id="ARBA00022989"/>
    </source>
</evidence>
<comment type="pathway">
    <text evidence="2 11">Protein modification; protein glycosylation.</text>
</comment>
<dbReference type="Gene3D" id="3.90.550.10">
    <property type="entry name" value="Spore Coat Polysaccharide Biosynthesis Protein SpsA, Chain A"/>
    <property type="match status" value="1"/>
</dbReference>
<keyword evidence="9 11" id="KW-0472">Membrane</keyword>
<dbReference type="Proteomes" id="UP000050792">
    <property type="component" value="Unassembled WGS sequence"/>
</dbReference>
<dbReference type="GO" id="GO:0005794">
    <property type="term" value="C:Golgi apparatus"/>
    <property type="evidence" value="ECO:0007669"/>
    <property type="project" value="TreeGrafter"/>
</dbReference>
<reference evidence="12" key="1">
    <citation type="submission" date="2022-06" db="EMBL/GenBank/DDBJ databases">
        <authorList>
            <person name="Berger JAMES D."/>
            <person name="Berger JAMES D."/>
        </authorList>
    </citation>
    <scope>NUCLEOTIDE SEQUENCE [LARGE SCALE GENOMIC DNA]</scope>
</reference>
<evidence type="ECO:0000256" key="11">
    <source>
        <dbReference type="RuleBase" id="RU368121"/>
    </source>
</evidence>
<accession>A0A183QAY1</accession>
<comment type="similarity">
    <text evidence="3 11">Belongs to the glycosyltransferase 7 family.</text>
</comment>
<dbReference type="InterPro" id="IPR003859">
    <property type="entry name" value="Galactosyl_T"/>
</dbReference>
<dbReference type="GO" id="GO:0008378">
    <property type="term" value="F:galactosyltransferase activity"/>
    <property type="evidence" value="ECO:0007669"/>
    <property type="project" value="TreeGrafter"/>
</dbReference>
<evidence type="ECO:0000313" key="12">
    <source>
        <dbReference type="Proteomes" id="UP000050792"/>
    </source>
</evidence>
<comment type="subcellular location">
    <subcellularLocation>
        <location evidence="1">Membrane</location>
        <topology evidence="1">Single-pass type II membrane protein</topology>
    </subcellularLocation>
</comment>
<keyword evidence="5 11" id="KW-0808">Transferase</keyword>
<dbReference type="WBParaSite" id="SRDH1_72610.1">
    <property type="protein sequence ID" value="SRDH1_72610.1"/>
    <property type="gene ID" value="SRDH1_72610"/>
</dbReference>
<evidence type="ECO:0000256" key="1">
    <source>
        <dbReference type="ARBA" id="ARBA00004606"/>
    </source>
</evidence>
<dbReference type="PANTHER" id="PTHR19300">
    <property type="entry name" value="BETA-1,4-GALACTOSYLTRANSFERASE"/>
    <property type="match status" value="1"/>
</dbReference>
<organism evidence="12 13">
    <name type="scientific">Schistosoma rodhaini</name>
    <dbReference type="NCBI Taxonomy" id="6188"/>
    <lineage>
        <taxon>Eukaryota</taxon>
        <taxon>Metazoa</taxon>
        <taxon>Spiralia</taxon>
        <taxon>Lophotrochozoa</taxon>
        <taxon>Platyhelminthes</taxon>
        <taxon>Trematoda</taxon>
        <taxon>Digenea</taxon>
        <taxon>Strigeidida</taxon>
        <taxon>Schistosomatoidea</taxon>
        <taxon>Schistosomatidae</taxon>
        <taxon>Schistosoma</taxon>
    </lineage>
</organism>
<keyword evidence="6 11" id="KW-0812">Transmembrane</keyword>
<evidence type="ECO:0000313" key="13">
    <source>
        <dbReference type="WBParaSite" id="SRDH1_72610.1"/>
    </source>
</evidence>
<dbReference type="InterPro" id="IPR027995">
    <property type="entry name" value="Galactosyl_T_N"/>
</dbReference>
<keyword evidence="4 11" id="KW-0328">Glycosyltransferase</keyword>
<evidence type="ECO:0000256" key="9">
    <source>
        <dbReference type="ARBA" id="ARBA00023136"/>
    </source>
</evidence>
<dbReference type="InterPro" id="IPR027791">
    <property type="entry name" value="Galactosyl_T_C"/>
</dbReference>
<dbReference type="Pfam" id="PF02709">
    <property type="entry name" value="Glyco_transf_7C"/>
    <property type="match status" value="1"/>
</dbReference>
<dbReference type="PRINTS" id="PR02050">
    <property type="entry name" value="B14GALTRFASE"/>
</dbReference>
<dbReference type="GO" id="GO:0005975">
    <property type="term" value="P:carbohydrate metabolic process"/>
    <property type="evidence" value="ECO:0007669"/>
    <property type="project" value="InterPro"/>
</dbReference>
<evidence type="ECO:0000256" key="3">
    <source>
        <dbReference type="ARBA" id="ARBA00005735"/>
    </source>
</evidence>
<dbReference type="GO" id="GO:0006688">
    <property type="term" value="P:glycosphingolipid biosynthetic process"/>
    <property type="evidence" value="ECO:0007669"/>
    <property type="project" value="TreeGrafter"/>
</dbReference>
<comment type="function">
    <text evidence="11">Catalyses the transfer of galactose onto proteins or lipids.</text>
</comment>
<dbReference type="EC" id="2.4.1.-" evidence="11"/>
<dbReference type="GO" id="GO:0016020">
    <property type="term" value="C:membrane"/>
    <property type="evidence" value="ECO:0007669"/>
    <property type="project" value="UniProtKB-SubCell"/>
</dbReference>